<reference evidence="1" key="7">
    <citation type="journal article" date="2005" name="Science">
        <title>The Transcriptional Landscape of the Mammalian Genome.</title>
        <authorList>
            <consortium name="The FANTOM Consortium"/>
            <consortium name="Riken Genome Exploration Research Group and Genome Science Group (Genome Network Project Core Group)"/>
        </authorList>
    </citation>
    <scope>NUCLEOTIDE SEQUENCE</scope>
    <source>
        <strain evidence="1">C57BL/6J</strain>
        <tissue evidence="1">Skin</tissue>
    </source>
</reference>
<sequence length="128" mass="13940">MLAESFTRPSLTPSHPWICPSFSWIHLSNPFMRFAAWCDSYKPRSDEEKGRIKAGEGAQLPDLFSSAGIPSPGSCSVSAEKASGISELCGSWTPMSRDALPLRHCPTSAVQFLGFRAPVDTLPLSRNL</sequence>
<reference evidence="1" key="3">
    <citation type="journal article" date="2000" name="Genome Res.">
        <title>RIKEN integrated sequence analysis (RISA) system--384-format sequencing pipeline with 384 multicapillary sequencer.</title>
        <authorList>
            <person name="Shibata K."/>
            <person name="Itoh M."/>
            <person name="Aizawa K."/>
            <person name="Nagaoka S."/>
            <person name="Sasaki N."/>
            <person name="Carninci P."/>
            <person name="Konno H."/>
            <person name="Akiyama J."/>
            <person name="Nishi K."/>
            <person name="Kitsunai T."/>
            <person name="Tashiro H."/>
            <person name="Itoh M."/>
            <person name="Sumi N."/>
            <person name="Ishii Y."/>
            <person name="Nakamura S."/>
            <person name="Hazama M."/>
            <person name="Nishine T."/>
            <person name="Harada A."/>
            <person name="Yamamoto R."/>
            <person name="Matsumoto H."/>
            <person name="Sakaguchi S."/>
            <person name="Ikegami T."/>
            <person name="Kashiwagi K."/>
            <person name="Fujiwake S."/>
            <person name="Inoue K."/>
            <person name="Togawa Y."/>
            <person name="Izawa M."/>
            <person name="Ohara E."/>
            <person name="Watahiki M."/>
            <person name="Yoneda Y."/>
            <person name="Ishikawa T."/>
            <person name="Ozawa K."/>
            <person name="Tanaka T."/>
            <person name="Matsuura S."/>
            <person name="Kawai J."/>
            <person name="Okazaki Y."/>
            <person name="Muramatsu M."/>
            <person name="Inoue Y."/>
            <person name="Kira A."/>
            <person name="Hayashizaki Y."/>
        </authorList>
    </citation>
    <scope>NUCLEOTIDE SEQUENCE</scope>
    <source>
        <strain evidence="1">C57BL/6J</strain>
        <tissue evidence="1">Skin</tissue>
    </source>
</reference>
<reference evidence="1" key="4">
    <citation type="submission" date="2000-07" db="EMBL/GenBank/DDBJ databases">
        <authorList>
            <person name="Adachi J."/>
            <person name="Aizawa K."/>
            <person name="Akahira S."/>
            <person name="Akimura T."/>
            <person name="Arai A."/>
            <person name="Aono H."/>
            <person name="Arakawa T."/>
            <person name="Bono H."/>
            <person name="Carninci P."/>
            <person name="Fukuda S."/>
            <person name="Fukunishi Y."/>
            <person name="Furuno M."/>
            <person name="Hanagaki T."/>
            <person name="Hara A."/>
            <person name="Hayatsu N."/>
            <person name="Hiramoto K."/>
            <person name="Hiraoka T."/>
            <person name="Hori F."/>
            <person name="Imotani K."/>
            <person name="Ishii Y."/>
            <person name="Itoh M."/>
            <person name="Izawa M."/>
            <person name="Kasukawa T."/>
            <person name="Kato H."/>
            <person name="Kawai J."/>
            <person name="Kojima Y."/>
            <person name="Konno H."/>
            <person name="Kouda M."/>
            <person name="Koya S."/>
            <person name="Kurihara C."/>
            <person name="Matsuyama T."/>
            <person name="Miyazaki A."/>
            <person name="Nishi K."/>
            <person name="Nomura K."/>
            <person name="Numazaki R."/>
            <person name="Ohno M."/>
            <person name="Okazaki Y."/>
            <person name="Okido T."/>
            <person name="Owa C."/>
            <person name="Saito H."/>
            <person name="Saito R."/>
            <person name="Sakai C."/>
            <person name="Sakai K."/>
            <person name="Sano H."/>
            <person name="Sasaki D."/>
            <person name="Shibata K."/>
            <person name="Shibata Y."/>
            <person name="Shinagawa A."/>
            <person name="Shiraki T."/>
            <person name="Sogabe Y."/>
            <person name="Suzuki H."/>
            <person name="Tagami M."/>
            <person name="Tagawa A."/>
            <person name="Takahashi F."/>
            <person name="Tanaka T."/>
            <person name="Tejima Y."/>
            <person name="Toya T."/>
            <person name="Yamamura T."/>
            <person name="Yasunishi A."/>
            <person name="Yoshida K."/>
            <person name="Yoshino M."/>
            <person name="Muramatsu M."/>
            <person name="Hayashizaki Y."/>
        </authorList>
    </citation>
    <scope>NUCLEOTIDE SEQUENCE</scope>
    <source>
        <strain evidence="1">C57BL/6J</strain>
        <tissue evidence="1">Skin</tissue>
    </source>
</reference>
<name>Q9D683_MOUSE</name>
<dbReference type="EMBL" id="AK014549">
    <property type="protein sequence ID" value="BAB29426.1"/>
    <property type="molecule type" value="mRNA"/>
</dbReference>
<accession>Q9D683</accession>
<reference evidence="1" key="8">
    <citation type="journal article" date="2005" name="Science">
        <title>Antisense Transcription in the Mammalian Transcriptome.</title>
        <authorList>
            <consortium name="RIKEN Genome Exploration Research Group and Genome Science Group (Genome Network Project Core Group) and the FANTOM Consortium"/>
        </authorList>
    </citation>
    <scope>NUCLEOTIDE SEQUENCE</scope>
    <source>
        <strain evidence="1">C57BL/6J</strain>
        <tissue evidence="1">Skin</tissue>
    </source>
</reference>
<dbReference type="AlphaFoldDB" id="Q9D683"/>
<reference evidence="1" key="5">
    <citation type="journal article" date="2001" name="Nature">
        <title>Functional annotation of a full-length mouse cDNA collection.</title>
        <authorList>
            <consortium name="The RIKEN Genome Exploration Research Group Phase II Team and the FANTOM Consortium"/>
        </authorList>
    </citation>
    <scope>NUCLEOTIDE SEQUENCE</scope>
    <source>
        <strain evidence="1">C57BL/6J</strain>
        <tissue evidence="1">Skin</tissue>
    </source>
</reference>
<evidence type="ECO:0000313" key="1">
    <source>
        <dbReference type="EMBL" id="BAB29426.1"/>
    </source>
</evidence>
<dbReference type="AGR" id="MGI:1921284"/>
<proteinExistence type="evidence at transcript level"/>
<reference evidence="1" key="2">
    <citation type="journal article" date="2000" name="Genome Res.">
        <title>Normalization and subtraction of cap-trapper-selected cDNAs to prepare full-length cDNA libraries for rapid discovery of new genes.</title>
        <authorList>
            <person name="Carninci P."/>
            <person name="Shibata Y."/>
            <person name="Hayatsu N."/>
            <person name="Sugahara Y."/>
            <person name="Shibata K."/>
            <person name="Itoh M."/>
            <person name="Konno H."/>
            <person name="Okazaki Y."/>
            <person name="Muramatsu M."/>
            <person name="Hayashizaki Y."/>
        </authorList>
    </citation>
    <scope>NUCLEOTIDE SEQUENCE</scope>
    <source>
        <strain evidence="1">C57BL/6J</strain>
        <tissue evidence="1">Skin</tissue>
    </source>
</reference>
<reference evidence="1" key="1">
    <citation type="journal article" date="1999" name="Methods Enzymol.">
        <title>High-efficiency full-length cDNA cloning.</title>
        <authorList>
            <person name="Carninci P."/>
            <person name="Hayashizaki Y."/>
        </authorList>
    </citation>
    <scope>NUCLEOTIDE SEQUENCE</scope>
    <source>
        <strain evidence="1">C57BL/6J</strain>
        <tissue evidence="1">Skin</tissue>
    </source>
</reference>
<evidence type="ECO:0000313" key="2">
    <source>
        <dbReference type="MGI" id="MGI:1921284"/>
    </source>
</evidence>
<dbReference type="MGI" id="MGI:1921284">
    <property type="gene designation" value="4632404H12Rik"/>
</dbReference>
<protein>
    <submittedName>
        <fullName evidence="1">Uncharacterized protein</fullName>
    </submittedName>
</protein>
<gene>
    <name evidence="2" type="primary">4632404H12Rik</name>
</gene>
<reference evidence="1" key="6">
    <citation type="journal article" date="2002" name="Nature">
        <title>Analysis of the mouse transcriptome based on functional annotation of 60,770 full-length cDNAs.</title>
        <authorList>
            <consortium name="The FANTOM Consortium and the RIKEN Genome Exploration Research Group Phase I and II Team"/>
        </authorList>
    </citation>
    <scope>NUCLEOTIDE SEQUENCE</scope>
    <source>
        <strain evidence="1">C57BL/6J</strain>
        <tissue evidence="1">Skin</tissue>
    </source>
</reference>
<organism evidence="1">
    <name type="scientific">Mus musculus</name>
    <name type="common">Mouse</name>
    <dbReference type="NCBI Taxonomy" id="10090"/>
    <lineage>
        <taxon>Eukaryota</taxon>
        <taxon>Metazoa</taxon>
        <taxon>Chordata</taxon>
        <taxon>Craniata</taxon>
        <taxon>Vertebrata</taxon>
        <taxon>Euteleostomi</taxon>
        <taxon>Mammalia</taxon>
        <taxon>Eutheria</taxon>
        <taxon>Euarchontoglires</taxon>
        <taxon>Glires</taxon>
        <taxon>Rodentia</taxon>
        <taxon>Myomorpha</taxon>
        <taxon>Muroidea</taxon>
        <taxon>Muridae</taxon>
        <taxon>Murinae</taxon>
        <taxon>Mus</taxon>
        <taxon>Mus</taxon>
    </lineage>
</organism>